<dbReference type="Proteomes" id="UP000831390">
    <property type="component" value="Plasmid unnamed1"/>
</dbReference>
<name>A0ABY4BCE5_9BACT</name>
<accession>A0ABY4BCE5</accession>
<reference evidence="3 4" key="1">
    <citation type="submission" date="2022-03" db="EMBL/GenBank/DDBJ databases">
        <title>Hymenobactersp. isolated from the air.</title>
        <authorList>
            <person name="Won M."/>
            <person name="Kwon S.-W."/>
        </authorList>
    </citation>
    <scope>NUCLEOTIDE SEQUENCE [LARGE SCALE GENOMIC DNA]</scope>
    <source>
        <strain evidence="3 4">KACC 22596</strain>
        <plasmid evidence="3 4">unnamed1</plasmid>
    </source>
</reference>
<dbReference type="Pfam" id="PF01051">
    <property type="entry name" value="Rep3_N"/>
    <property type="match status" value="1"/>
</dbReference>
<evidence type="ECO:0000313" key="4">
    <source>
        <dbReference type="Proteomes" id="UP000831390"/>
    </source>
</evidence>
<evidence type="ECO:0000259" key="2">
    <source>
        <dbReference type="Pfam" id="PF01051"/>
    </source>
</evidence>
<evidence type="ECO:0000313" key="3">
    <source>
        <dbReference type="EMBL" id="UOE36449.1"/>
    </source>
</evidence>
<dbReference type="InterPro" id="IPR000525">
    <property type="entry name" value="Initiator_Rep_WH1"/>
</dbReference>
<keyword evidence="3" id="KW-0614">Plasmid</keyword>
<dbReference type="SUPFAM" id="SSF46785">
    <property type="entry name" value="Winged helix' DNA-binding domain"/>
    <property type="match status" value="2"/>
</dbReference>
<sequence>MSFGSHHPPIYPLGLVYEPEHKEFVKQHWNVTFARQGKLSVTAKRILARVFDQIRDDDFQLRDFYQLAIADITEFVNTTRETAYREMEGALRELAAATWEFKNLDNEQWHVRNLLDTTKERPVGYHGGVITVLLNPQLSPYFIQLAHYTTYRLDNYLKLRSWYSMRLHEILSAFRDTGFWEVGLQEYRQLLDCWYLTDKRGRVQKNKDGHPRLKYTNVNDLIRNTTAEALQELAETEVAFEVEPRYETARVGRGRRKIVGLRFDLLQPRLTTIPITWLTDPVKGALVEKLRRWKVADQHIALYATILQVSGINKLIREWQLKEISDHRIDSREKYCNAAFVRAAKQILEQQKADALQIRKDRQLGFFSSKNETPVQ</sequence>
<geneLocation type="plasmid" evidence="3 4">
    <name>unnamed1</name>
</geneLocation>
<dbReference type="RefSeq" id="WP_243520326.1">
    <property type="nucleotide sequence ID" value="NZ_CP094535.1"/>
</dbReference>
<protein>
    <submittedName>
        <fullName evidence="3">Replication initiation protein</fullName>
    </submittedName>
</protein>
<feature type="domain" description="Initiator Rep protein WH1" evidence="2">
    <location>
        <begin position="25"/>
        <end position="172"/>
    </location>
</feature>
<dbReference type="InterPro" id="IPR036388">
    <property type="entry name" value="WH-like_DNA-bd_sf"/>
</dbReference>
<evidence type="ECO:0000256" key="1">
    <source>
        <dbReference type="ARBA" id="ARBA00038283"/>
    </source>
</evidence>
<dbReference type="InterPro" id="IPR036390">
    <property type="entry name" value="WH_DNA-bd_sf"/>
</dbReference>
<gene>
    <name evidence="3" type="ORF">MTP16_23460</name>
</gene>
<dbReference type="EMBL" id="CP094535">
    <property type="protein sequence ID" value="UOE36449.1"/>
    <property type="molecule type" value="Genomic_DNA"/>
</dbReference>
<dbReference type="Gene3D" id="1.10.10.10">
    <property type="entry name" value="Winged helix-like DNA-binding domain superfamily/Winged helix DNA-binding domain"/>
    <property type="match status" value="2"/>
</dbReference>
<organism evidence="3 4">
    <name type="scientific">Hymenobacter monticola</name>
    <dbReference type="NCBI Taxonomy" id="1705399"/>
    <lineage>
        <taxon>Bacteria</taxon>
        <taxon>Pseudomonadati</taxon>
        <taxon>Bacteroidota</taxon>
        <taxon>Cytophagia</taxon>
        <taxon>Cytophagales</taxon>
        <taxon>Hymenobacteraceae</taxon>
        <taxon>Hymenobacter</taxon>
    </lineage>
</organism>
<comment type="similarity">
    <text evidence="1">Belongs to the initiator RepB protein family.</text>
</comment>
<proteinExistence type="inferred from homology"/>
<keyword evidence="4" id="KW-1185">Reference proteome</keyword>